<keyword evidence="2" id="KW-0274">FAD</keyword>
<feature type="domain" description="FAD-binding" evidence="5">
    <location>
        <begin position="5"/>
        <end position="174"/>
    </location>
</feature>
<protein>
    <recommendedName>
        <fullName evidence="5">FAD-binding domain-containing protein</fullName>
    </recommendedName>
</protein>
<dbReference type="PANTHER" id="PTHR46972">
    <property type="entry name" value="MONOOXYGENASE ASQM-RELATED"/>
    <property type="match status" value="1"/>
</dbReference>
<dbReference type="PANTHER" id="PTHR46972:SF1">
    <property type="entry name" value="FAD DEPENDENT OXIDOREDUCTASE DOMAIN-CONTAINING PROTEIN"/>
    <property type="match status" value="1"/>
</dbReference>
<reference evidence="6" key="1">
    <citation type="submission" date="2023-01" db="EMBL/GenBank/DDBJ databases">
        <title>Exophiala dermititidis isolated from Cystic Fibrosis Patient.</title>
        <authorList>
            <person name="Kurbessoian T."/>
            <person name="Crocker A."/>
            <person name="Murante D."/>
            <person name="Hogan D.A."/>
            <person name="Stajich J.E."/>
        </authorList>
    </citation>
    <scope>NUCLEOTIDE SEQUENCE</scope>
    <source>
        <strain evidence="6">Ex8</strain>
    </source>
</reference>
<dbReference type="Pfam" id="PF01494">
    <property type="entry name" value="FAD_binding_3"/>
    <property type="match status" value="2"/>
</dbReference>
<dbReference type="Proteomes" id="UP001161757">
    <property type="component" value="Unassembled WGS sequence"/>
</dbReference>
<dbReference type="InterPro" id="IPR002938">
    <property type="entry name" value="FAD-bd"/>
</dbReference>
<dbReference type="Gene3D" id="3.50.50.60">
    <property type="entry name" value="FAD/NAD(P)-binding domain"/>
    <property type="match status" value="1"/>
</dbReference>
<keyword evidence="3" id="KW-0560">Oxidoreductase</keyword>
<proteinExistence type="predicted"/>
<feature type="domain" description="FAD-binding" evidence="5">
    <location>
        <begin position="303"/>
        <end position="362"/>
    </location>
</feature>
<evidence type="ECO:0000313" key="6">
    <source>
        <dbReference type="EMBL" id="KAJ8988066.1"/>
    </source>
</evidence>
<dbReference type="InterPro" id="IPR036188">
    <property type="entry name" value="FAD/NAD-bd_sf"/>
</dbReference>
<keyword evidence="4" id="KW-0503">Monooxygenase</keyword>
<evidence type="ECO:0000256" key="3">
    <source>
        <dbReference type="ARBA" id="ARBA00023002"/>
    </source>
</evidence>
<accession>A0AAN6IUQ5</accession>
<keyword evidence="1" id="KW-0285">Flavoprotein</keyword>
<comment type="caution">
    <text evidence="6">The sequence shown here is derived from an EMBL/GenBank/DDBJ whole genome shotgun (WGS) entry which is preliminary data.</text>
</comment>
<dbReference type="EMBL" id="JAJGCB010000020">
    <property type="protein sequence ID" value="KAJ8988066.1"/>
    <property type="molecule type" value="Genomic_DNA"/>
</dbReference>
<dbReference type="AlphaFoldDB" id="A0AAN6IUQ5"/>
<sequence>MAPSIAIVGAGPAGLTLARLLQVADIEVSITVFEKDASPTARSHQGGTLDLHPESGLAAVKKAGLWVEASKYLRYDAEELFITDKNNTVLTHMKEVEKLSSAAEYARPEIDREDLKEVLLKSVKPELIRWGKTLQSVNEDSTGATLTFRDGSTEGPFDLIAGADGAWSKVRAVLTDVRPRYSGICGFECAISTTSGHYPRISKMVGMGSYFSFSNHKGLTAQRMGNGSLKIGMWVTREESYPGDLLSAYGDDEEKLKSKILENYHGWAPELLQCVRAGMNFRPWPLYELPVGHTWDHKPGYTLIGDAASLMTPWAGEGVNKAMKDALELAESLEQALKSGQDMDEATCKYEANMFPRAKRVQTLTQQNKTAMFSDNGAVNLMVSMVEVVAMEMGKDLNAGWLAWIPFRTLMFCYASCWQVLGIWRRKVRDWLFTSS</sequence>
<organism evidence="6 7">
    <name type="scientific">Exophiala dermatitidis</name>
    <name type="common">Black yeast-like fungus</name>
    <name type="synonym">Wangiella dermatitidis</name>
    <dbReference type="NCBI Taxonomy" id="5970"/>
    <lineage>
        <taxon>Eukaryota</taxon>
        <taxon>Fungi</taxon>
        <taxon>Dikarya</taxon>
        <taxon>Ascomycota</taxon>
        <taxon>Pezizomycotina</taxon>
        <taxon>Eurotiomycetes</taxon>
        <taxon>Chaetothyriomycetidae</taxon>
        <taxon>Chaetothyriales</taxon>
        <taxon>Herpotrichiellaceae</taxon>
        <taxon>Exophiala</taxon>
    </lineage>
</organism>
<evidence type="ECO:0000256" key="2">
    <source>
        <dbReference type="ARBA" id="ARBA00022827"/>
    </source>
</evidence>
<dbReference type="PRINTS" id="PR00420">
    <property type="entry name" value="RNGMNOXGNASE"/>
</dbReference>
<evidence type="ECO:0000256" key="4">
    <source>
        <dbReference type="ARBA" id="ARBA00023033"/>
    </source>
</evidence>
<dbReference type="GO" id="GO:0071949">
    <property type="term" value="F:FAD binding"/>
    <property type="evidence" value="ECO:0007669"/>
    <property type="project" value="InterPro"/>
</dbReference>
<gene>
    <name evidence="6" type="ORF">HRR80_007843</name>
</gene>
<evidence type="ECO:0000313" key="7">
    <source>
        <dbReference type="Proteomes" id="UP001161757"/>
    </source>
</evidence>
<name>A0AAN6IUQ5_EXODE</name>
<evidence type="ECO:0000259" key="5">
    <source>
        <dbReference type="Pfam" id="PF01494"/>
    </source>
</evidence>
<evidence type="ECO:0000256" key="1">
    <source>
        <dbReference type="ARBA" id="ARBA00022630"/>
    </source>
</evidence>
<dbReference type="SUPFAM" id="SSF51905">
    <property type="entry name" value="FAD/NAD(P)-binding domain"/>
    <property type="match status" value="1"/>
</dbReference>
<dbReference type="GO" id="GO:0004497">
    <property type="term" value="F:monooxygenase activity"/>
    <property type="evidence" value="ECO:0007669"/>
    <property type="project" value="UniProtKB-KW"/>
</dbReference>